<proteinExistence type="predicted"/>
<dbReference type="GeneID" id="5494645"/>
<sequence length="163" mass="18279">MSLRIMYSRSLVLKYSSNFSAANPHDLFILGFLMPRIGLDVPSSFYLPVSGTMLSLFIPVSAGVMSLFLKVEKRERGGDEYWRILGFEDGEDGSLYPLDGLPFSRQLPYPSKEGRPDNAQTSGYSRQARLSFVAIKRSTLADRTGQNDGPPPGCWRHFYSQTI</sequence>
<keyword evidence="3" id="KW-1185">Reference proteome</keyword>
<dbReference type="Proteomes" id="UP000001312">
    <property type="component" value="Unassembled WGS sequence"/>
</dbReference>
<dbReference type="KEGG" id="ssl:SS1G_00440"/>
<dbReference type="EMBL" id="CH476621">
    <property type="protein sequence ID" value="EDN91040.1"/>
    <property type="molecule type" value="Genomic_DNA"/>
</dbReference>
<accession>A7E568</accession>
<evidence type="ECO:0000256" key="1">
    <source>
        <dbReference type="SAM" id="Phobius"/>
    </source>
</evidence>
<evidence type="ECO:0000313" key="3">
    <source>
        <dbReference type="Proteomes" id="UP000001312"/>
    </source>
</evidence>
<dbReference type="RefSeq" id="XP_001598354.1">
    <property type="nucleotide sequence ID" value="XM_001598304.1"/>
</dbReference>
<keyword evidence="1" id="KW-1133">Transmembrane helix</keyword>
<evidence type="ECO:0000313" key="2">
    <source>
        <dbReference type="EMBL" id="EDN91040.1"/>
    </source>
</evidence>
<reference evidence="3" key="1">
    <citation type="journal article" date="2011" name="PLoS Genet.">
        <title>Genomic analysis of the necrotrophic fungal pathogens Sclerotinia sclerotiorum and Botrytis cinerea.</title>
        <authorList>
            <person name="Amselem J."/>
            <person name="Cuomo C.A."/>
            <person name="van Kan J.A."/>
            <person name="Viaud M."/>
            <person name="Benito E.P."/>
            <person name="Couloux A."/>
            <person name="Coutinho P.M."/>
            <person name="de Vries R.P."/>
            <person name="Dyer P.S."/>
            <person name="Fillinger S."/>
            <person name="Fournier E."/>
            <person name="Gout L."/>
            <person name="Hahn M."/>
            <person name="Kohn L."/>
            <person name="Lapalu N."/>
            <person name="Plummer K.M."/>
            <person name="Pradier J.M."/>
            <person name="Quevillon E."/>
            <person name="Sharon A."/>
            <person name="Simon A."/>
            <person name="ten Have A."/>
            <person name="Tudzynski B."/>
            <person name="Tudzynski P."/>
            <person name="Wincker P."/>
            <person name="Andrew M."/>
            <person name="Anthouard V."/>
            <person name="Beever R.E."/>
            <person name="Beffa R."/>
            <person name="Benoit I."/>
            <person name="Bouzid O."/>
            <person name="Brault B."/>
            <person name="Chen Z."/>
            <person name="Choquer M."/>
            <person name="Collemare J."/>
            <person name="Cotton P."/>
            <person name="Danchin E.G."/>
            <person name="Da Silva C."/>
            <person name="Gautier A."/>
            <person name="Giraud C."/>
            <person name="Giraud T."/>
            <person name="Gonzalez C."/>
            <person name="Grossetete S."/>
            <person name="Guldener U."/>
            <person name="Henrissat B."/>
            <person name="Howlett B.J."/>
            <person name="Kodira C."/>
            <person name="Kretschmer M."/>
            <person name="Lappartient A."/>
            <person name="Leroch M."/>
            <person name="Levis C."/>
            <person name="Mauceli E."/>
            <person name="Neuveglise C."/>
            <person name="Oeser B."/>
            <person name="Pearson M."/>
            <person name="Poulain J."/>
            <person name="Poussereau N."/>
            <person name="Quesneville H."/>
            <person name="Rascle C."/>
            <person name="Schumacher J."/>
            <person name="Segurens B."/>
            <person name="Sexton A."/>
            <person name="Silva E."/>
            <person name="Sirven C."/>
            <person name="Soanes D.M."/>
            <person name="Talbot N.J."/>
            <person name="Templeton M."/>
            <person name="Yandava C."/>
            <person name="Yarden O."/>
            <person name="Zeng Q."/>
            <person name="Rollins J.A."/>
            <person name="Lebrun M.H."/>
            <person name="Dickman M."/>
        </authorList>
    </citation>
    <scope>NUCLEOTIDE SEQUENCE [LARGE SCALE GENOMIC DNA]</scope>
    <source>
        <strain evidence="3">ATCC 18683 / 1980 / Ss-1</strain>
    </source>
</reference>
<keyword evidence="1" id="KW-0472">Membrane</keyword>
<feature type="transmembrane region" description="Helical" evidence="1">
    <location>
        <begin position="45"/>
        <end position="69"/>
    </location>
</feature>
<dbReference type="AlphaFoldDB" id="A7E568"/>
<keyword evidence="1" id="KW-0812">Transmembrane</keyword>
<name>A7E568_SCLS1</name>
<protein>
    <submittedName>
        <fullName evidence="2">Uncharacterized protein</fullName>
    </submittedName>
</protein>
<dbReference type="InParanoid" id="A7E568"/>
<organism evidence="2 3">
    <name type="scientific">Sclerotinia sclerotiorum (strain ATCC 18683 / 1980 / Ss-1)</name>
    <name type="common">White mold</name>
    <name type="synonym">Whetzelinia sclerotiorum</name>
    <dbReference type="NCBI Taxonomy" id="665079"/>
    <lineage>
        <taxon>Eukaryota</taxon>
        <taxon>Fungi</taxon>
        <taxon>Dikarya</taxon>
        <taxon>Ascomycota</taxon>
        <taxon>Pezizomycotina</taxon>
        <taxon>Leotiomycetes</taxon>
        <taxon>Helotiales</taxon>
        <taxon>Sclerotiniaceae</taxon>
        <taxon>Sclerotinia</taxon>
    </lineage>
</organism>
<dbReference type="HOGENOM" id="CLU_1628064_0_0_1"/>
<gene>
    <name evidence="2" type="ORF">SS1G_00440</name>
</gene>